<sequence length="73" mass="8373">MIDRRGLTNFTPQFQLCIDDCKAHLEKINANGMRRFLALSGEQQYFLGEELNASLSRLLLPSRLFRKVFPAAT</sequence>
<name>A0A085LYY4_9BILA</name>
<dbReference type="Proteomes" id="UP000030764">
    <property type="component" value="Unassembled WGS sequence"/>
</dbReference>
<proteinExistence type="predicted"/>
<evidence type="ECO:0000313" key="1">
    <source>
        <dbReference type="EMBL" id="KFD50180.1"/>
    </source>
</evidence>
<evidence type="ECO:0000313" key="2">
    <source>
        <dbReference type="EMBL" id="KFD70421.1"/>
    </source>
</evidence>
<dbReference type="EMBL" id="KL367488">
    <property type="protein sequence ID" value="KFD70421.1"/>
    <property type="molecule type" value="Genomic_DNA"/>
</dbReference>
<evidence type="ECO:0000313" key="3">
    <source>
        <dbReference type="Proteomes" id="UP000030764"/>
    </source>
</evidence>
<dbReference type="AlphaFoldDB" id="A0A085LYY4"/>
<reference evidence="1 3" key="1">
    <citation type="journal article" date="2014" name="Nat. Genet.">
        <title>Genome and transcriptome of the porcine whipworm Trichuris suis.</title>
        <authorList>
            <person name="Jex A.R."/>
            <person name="Nejsum P."/>
            <person name="Schwarz E.M."/>
            <person name="Hu L."/>
            <person name="Young N.D."/>
            <person name="Hall R.S."/>
            <person name="Korhonen P.K."/>
            <person name="Liao S."/>
            <person name="Thamsborg S."/>
            <person name="Xia J."/>
            <person name="Xu P."/>
            <person name="Wang S."/>
            <person name="Scheerlinck J.P."/>
            <person name="Hofmann A."/>
            <person name="Sternberg P.W."/>
            <person name="Wang J."/>
            <person name="Gasser R.B."/>
        </authorList>
    </citation>
    <scope>NUCLEOTIDE SEQUENCE [LARGE SCALE GENOMIC DNA]</scope>
    <source>
        <strain evidence="2">DCEP-RM93F</strain>
        <strain evidence="1">DCEP-RM93M</strain>
    </source>
</reference>
<organism evidence="1 3">
    <name type="scientific">Trichuris suis</name>
    <name type="common">pig whipworm</name>
    <dbReference type="NCBI Taxonomy" id="68888"/>
    <lineage>
        <taxon>Eukaryota</taxon>
        <taxon>Metazoa</taxon>
        <taxon>Ecdysozoa</taxon>
        <taxon>Nematoda</taxon>
        <taxon>Enoplea</taxon>
        <taxon>Dorylaimia</taxon>
        <taxon>Trichinellida</taxon>
        <taxon>Trichuridae</taxon>
        <taxon>Trichuris</taxon>
    </lineage>
</organism>
<keyword evidence="3" id="KW-1185">Reference proteome</keyword>
<gene>
    <name evidence="1" type="ORF">M513_08925</name>
    <name evidence="2" type="ORF">M514_08925</name>
</gene>
<dbReference type="EMBL" id="KL363257">
    <property type="protein sequence ID" value="KFD50180.1"/>
    <property type="molecule type" value="Genomic_DNA"/>
</dbReference>
<protein>
    <submittedName>
        <fullName evidence="1">Uncharacterized protein</fullName>
    </submittedName>
</protein>
<accession>A0A085LYY4</accession>
<dbReference type="Proteomes" id="UP000030758">
    <property type="component" value="Unassembled WGS sequence"/>
</dbReference>